<evidence type="ECO:0000313" key="2">
    <source>
        <dbReference type="Proteomes" id="UP000516173"/>
    </source>
</evidence>
<protein>
    <recommendedName>
        <fullName evidence="3">Pyridoxamine 5'-phosphate oxidase</fullName>
    </recommendedName>
</protein>
<keyword evidence="2" id="KW-1185">Reference proteome</keyword>
<dbReference type="Gene3D" id="2.30.110.10">
    <property type="entry name" value="Electron Transport, Fmn-binding Protein, Chain A"/>
    <property type="match status" value="1"/>
</dbReference>
<dbReference type="GeneID" id="80349462"/>
<dbReference type="KEGG" id="nwl:NWFMUON74_50220"/>
<sequence length="143" mass="15272">MADASGGGRAVVHLDRTESMRLLAGAAVGRIVFTRNALPAIRPVNHLVEDGAVVLRTRFTTQLTTAMGGSSPVVVAYEADDIDAVRRVGWSVVVVGFARPVTDPGRVARYESLLQSWVDGEQATVVSIEPEIVTGMRLVERGC</sequence>
<dbReference type="Pfam" id="PF12900">
    <property type="entry name" value="Pyridox_ox_2"/>
    <property type="match status" value="1"/>
</dbReference>
<dbReference type="RefSeq" id="WP_269475293.1">
    <property type="nucleotide sequence ID" value="NZ_AP023396.1"/>
</dbReference>
<accession>A0A7G1KQ58</accession>
<dbReference type="Proteomes" id="UP000516173">
    <property type="component" value="Chromosome"/>
</dbReference>
<reference evidence="1 2" key="1">
    <citation type="submission" date="2020-08" db="EMBL/GenBank/DDBJ databases">
        <title>Genome Sequencing of Nocardia wallacei strain FMUON74 and assembly.</title>
        <authorList>
            <person name="Toyokawa M."/>
            <person name="Uesaka K."/>
        </authorList>
    </citation>
    <scope>NUCLEOTIDE SEQUENCE [LARGE SCALE GENOMIC DNA]</scope>
    <source>
        <strain evidence="1 2">FMUON74</strain>
    </source>
</reference>
<dbReference type="AlphaFoldDB" id="A0A7G1KQ58"/>
<dbReference type="InterPro" id="IPR012349">
    <property type="entry name" value="Split_barrel_FMN-bd"/>
</dbReference>
<dbReference type="InterPro" id="IPR024747">
    <property type="entry name" value="Pyridox_Oxase-rel"/>
</dbReference>
<dbReference type="EMBL" id="AP023396">
    <property type="protein sequence ID" value="BCK57250.1"/>
    <property type="molecule type" value="Genomic_DNA"/>
</dbReference>
<dbReference type="SUPFAM" id="SSF50475">
    <property type="entry name" value="FMN-binding split barrel"/>
    <property type="match status" value="1"/>
</dbReference>
<organism evidence="1 2">
    <name type="scientific">Nocardia wallacei</name>
    <dbReference type="NCBI Taxonomy" id="480035"/>
    <lineage>
        <taxon>Bacteria</taxon>
        <taxon>Bacillati</taxon>
        <taxon>Actinomycetota</taxon>
        <taxon>Actinomycetes</taxon>
        <taxon>Mycobacteriales</taxon>
        <taxon>Nocardiaceae</taxon>
        <taxon>Nocardia</taxon>
    </lineage>
</organism>
<proteinExistence type="predicted"/>
<gene>
    <name evidence="1" type="ORF">NWFMUON74_50220</name>
</gene>
<evidence type="ECO:0000313" key="1">
    <source>
        <dbReference type="EMBL" id="BCK57250.1"/>
    </source>
</evidence>
<name>A0A7G1KQ58_9NOCA</name>
<evidence type="ECO:0008006" key="3">
    <source>
        <dbReference type="Google" id="ProtNLM"/>
    </source>
</evidence>